<keyword evidence="4 8" id="KW-0479">Metal-binding</keyword>
<reference evidence="9" key="1">
    <citation type="submission" date="2024-07" db="EMBL/GenBank/DDBJ databases">
        <title>Whole genome sequence of bacterial strains from algal surface.</title>
        <authorList>
            <person name="Kumar P."/>
        </authorList>
    </citation>
    <scope>NUCLEOTIDE SEQUENCE</scope>
    <source>
        <strain evidence="9">PP-1MA</strain>
    </source>
</reference>
<gene>
    <name evidence="8 9" type="primary">ybeY</name>
    <name evidence="9" type="ORF">AB8S08_04000</name>
</gene>
<evidence type="ECO:0000256" key="7">
    <source>
        <dbReference type="ARBA" id="ARBA00022833"/>
    </source>
</evidence>
<comment type="cofactor">
    <cofactor evidence="8">
        <name>Zn(2+)</name>
        <dbReference type="ChEBI" id="CHEBI:29105"/>
    </cofactor>
    <text evidence="8">Binds 1 zinc ion.</text>
</comment>
<dbReference type="NCBIfam" id="TIGR00043">
    <property type="entry name" value="rRNA maturation RNase YbeY"/>
    <property type="match status" value="1"/>
</dbReference>
<dbReference type="GO" id="GO:0004222">
    <property type="term" value="F:metalloendopeptidase activity"/>
    <property type="evidence" value="ECO:0007669"/>
    <property type="project" value="InterPro"/>
</dbReference>
<keyword evidence="8" id="KW-0963">Cytoplasm</keyword>
<proteinExistence type="inferred from homology"/>
<sequence>MTATLDIQIASTASDIPSQQQFSQWVTSVLKHLAQPDSEMTIRVVDSDEGLQLNHDYRGKDYATNVLSFPFESPVPLPLQLLGDLVICAPVVSREAAEQNKPLVAHWAHLVVHGTLHLLGYDHIEDQQAEQMEQLERDILAGLGYADPYAEADAIT</sequence>
<keyword evidence="8" id="KW-0698">rRNA processing</keyword>
<dbReference type="InterPro" id="IPR020549">
    <property type="entry name" value="YbeY_CS"/>
</dbReference>
<evidence type="ECO:0000313" key="9">
    <source>
        <dbReference type="EMBL" id="XDV10367.1"/>
    </source>
</evidence>
<protein>
    <recommendedName>
        <fullName evidence="8">Endoribonuclease YbeY</fullName>
        <ecNumber evidence="8">3.1.-.-</ecNumber>
    </recommendedName>
</protein>
<evidence type="ECO:0000256" key="5">
    <source>
        <dbReference type="ARBA" id="ARBA00022759"/>
    </source>
</evidence>
<dbReference type="InterPro" id="IPR002036">
    <property type="entry name" value="YbeY"/>
</dbReference>
<comment type="function">
    <text evidence="8">Single strand-specific metallo-endoribonuclease involved in late-stage 70S ribosome quality control and in maturation of the 3' terminus of the 16S rRNA.</text>
</comment>
<dbReference type="PANTHER" id="PTHR46986">
    <property type="entry name" value="ENDORIBONUCLEASE YBEY, CHLOROPLASTIC"/>
    <property type="match status" value="1"/>
</dbReference>
<evidence type="ECO:0000256" key="6">
    <source>
        <dbReference type="ARBA" id="ARBA00022801"/>
    </source>
</evidence>
<dbReference type="GO" id="GO:0006364">
    <property type="term" value="P:rRNA processing"/>
    <property type="evidence" value="ECO:0007669"/>
    <property type="project" value="UniProtKB-UniRule"/>
</dbReference>
<dbReference type="RefSeq" id="WP_369743756.1">
    <property type="nucleotide sequence ID" value="NZ_CP165718.1"/>
</dbReference>
<dbReference type="HAMAP" id="MF_00009">
    <property type="entry name" value="Endoribonucl_YbeY"/>
    <property type="match status" value="1"/>
</dbReference>
<keyword evidence="5 8" id="KW-0255">Endonuclease</keyword>
<dbReference type="AlphaFoldDB" id="A0AB39XC39"/>
<keyword evidence="2 8" id="KW-0690">Ribosome biogenesis</keyword>
<accession>A0AB39XC39</accession>
<dbReference type="EMBL" id="CP165718">
    <property type="protein sequence ID" value="XDV10367.1"/>
    <property type="molecule type" value="Genomic_DNA"/>
</dbReference>
<dbReference type="Pfam" id="PF02130">
    <property type="entry name" value="YbeY"/>
    <property type="match status" value="1"/>
</dbReference>
<feature type="binding site" evidence="8">
    <location>
        <position position="117"/>
    </location>
    <ligand>
        <name>Zn(2+)</name>
        <dbReference type="ChEBI" id="CHEBI:29105"/>
        <note>catalytic</note>
    </ligand>
</feature>
<evidence type="ECO:0000256" key="1">
    <source>
        <dbReference type="ARBA" id="ARBA00010875"/>
    </source>
</evidence>
<keyword evidence="6 8" id="KW-0378">Hydrolase</keyword>
<feature type="binding site" evidence="8">
    <location>
        <position position="113"/>
    </location>
    <ligand>
        <name>Zn(2+)</name>
        <dbReference type="ChEBI" id="CHEBI:29105"/>
        <note>catalytic</note>
    </ligand>
</feature>
<comment type="similarity">
    <text evidence="1 8">Belongs to the endoribonuclease YbeY family.</text>
</comment>
<evidence type="ECO:0000256" key="3">
    <source>
        <dbReference type="ARBA" id="ARBA00022722"/>
    </source>
</evidence>
<dbReference type="Gene3D" id="3.40.390.30">
    <property type="entry name" value="Metalloproteases ('zincins'), catalytic domain"/>
    <property type="match status" value="1"/>
</dbReference>
<organism evidence="9">
    <name type="scientific">Pseudidiomarina sp. PP-1MA</name>
    <dbReference type="NCBI Taxonomy" id="3237706"/>
    <lineage>
        <taxon>Bacteria</taxon>
        <taxon>Pseudomonadati</taxon>
        <taxon>Pseudomonadota</taxon>
        <taxon>Gammaproteobacteria</taxon>
        <taxon>Alteromonadales</taxon>
        <taxon>Idiomarinaceae</taxon>
        <taxon>Pseudidiomarina</taxon>
    </lineage>
</organism>
<evidence type="ECO:0000256" key="2">
    <source>
        <dbReference type="ARBA" id="ARBA00022517"/>
    </source>
</evidence>
<dbReference type="SUPFAM" id="SSF55486">
    <property type="entry name" value="Metalloproteases ('zincins'), catalytic domain"/>
    <property type="match status" value="1"/>
</dbReference>
<dbReference type="PROSITE" id="PS01306">
    <property type="entry name" value="UPF0054"/>
    <property type="match status" value="1"/>
</dbReference>
<keyword evidence="3 8" id="KW-0540">Nuclease</keyword>
<comment type="subcellular location">
    <subcellularLocation>
        <location evidence="8">Cytoplasm</location>
    </subcellularLocation>
</comment>
<evidence type="ECO:0000256" key="4">
    <source>
        <dbReference type="ARBA" id="ARBA00022723"/>
    </source>
</evidence>
<dbReference type="GO" id="GO:0004521">
    <property type="term" value="F:RNA endonuclease activity"/>
    <property type="evidence" value="ECO:0007669"/>
    <property type="project" value="UniProtKB-UniRule"/>
</dbReference>
<name>A0AB39XC39_9GAMM</name>
<evidence type="ECO:0000256" key="8">
    <source>
        <dbReference type="HAMAP-Rule" id="MF_00009"/>
    </source>
</evidence>
<dbReference type="EC" id="3.1.-.-" evidence="8"/>
<keyword evidence="7 8" id="KW-0862">Zinc</keyword>
<feature type="binding site" evidence="8">
    <location>
        <position position="123"/>
    </location>
    <ligand>
        <name>Zn(2+)</name>
        <dbReference type="ChEBI" id="CHEBI:29105"/>
        <note>catalytic</note>
    </ligand>
</feature>
<dbReference type="PANTHER" id="PTHR46986:SF1">
    <property type="entry name" value="ENDORIBONUCLEASE YBEY, CHLOROPLASTIC"/>
    <property type="match status" value="1"/>
</dbReference>
<dbReference type="GO" id="GO:0008270">
    <property type="term" value="F:zinc ion binding"/>
    <property type="evidence" value="ECO:0007669"/>
    <property type="project" value="UniProtKB-UniRule"/>
</dbReference>
<dbReference type="InterPro" id="IPR023091">
    <property type="entry name" value="MetalPrtase_cat_dom_sf_prd"/>
</dbReference>
<dbReference type="GO" id="GO:0005737">
    <property type="term" value="C:cytoplasm"/>
    <property type="evidence" value="ECO:0007669"/>
    <property type="project" value="UniProtKB-SubCell"/>
</dbReference>